<accession>A0A2R6WUI8</accession>
<reference evidence="3" key="1">
    <citation type="journal article" date="2017" name="Cell">
        <title>Insights into land plant evolution garnered from the Marchantia polymorpha genome.</title>
        <authorList>
            <person name="Bowman J.L."/>
            <person name="Kohchi T."/>
            <person name="Yamato K.T."/>
            <person name="Jenkins J."/>
            <person name="Shu S."/>
            <person name="Ishizaki K."/>
            <person name="Yamaoka S."/>
            <person name="Nishihama R."/>
            <person name="Nakamura Y."/>
            <person name="Berger F."/>
            <person name="Adam C."/>
            <person name="Aki S.S."/>
            <person name="Althoff F."/>
            <person name="Araki T."/>
            <person name="Arteaga-Vazquez M.A."/>
            <person name="Balasubrmanian S."/>
            <person name="Barry K."/>
            <person name="Bauer D."/>
            <person name="Boehm C.R."/>
            <person name="Briginshaw L."/>
            <person name="Caballero-Perez J."/>
            <person name="Catarino B."/>
            <person name="Chen F."/>
            <person name="Chiyoda S."/>
            <person name="Chovatia M."/>
            <person name="Davies K.M."/>
            <person name="Delmans M."/>
            <person name="Demura T."/>
            <person name="Dierschke T."/>
            <person name="Dolan L."/>
            <person name="Dorantes-Acosta A.E."/>
            <person name="Eklund D.M."/>
            <person name="Florent S.N."/>
            <person name="Flores-Sandoval E."/>
            <person name="Fujiyama A."/>
            <person name="Fukuzawa H."/>
            <person name="Galik B."/>
            <person name="Grimanelli D."/>
            <person name="Grimwood J."/>
            <person name="Grossniklaus U."/>
            <person name="Hamada T."/>
            <person name="Haseloff J."/>
            <person name="Hetherington A.J."/>
            <person name="Higo A."/>
            <person name="Hirakawa Y."/>
            <person name="Hundley H.N."/>
            <person name="Ikeda Y."/>
            <person name="Inoue K."/>
            <person name="Inoue S.I."/>
            <person name="Ishida S."/>
            <person name="Jia Q."/>
            <person name="Kakita M."/>
            <person name="Kanazawa T."/>
            <person name="Kawai Y."/>
            <person name="Kawashima T."/>
            <person name="Kennedy M."/>
            <person name="Kinose K."/>
            <person name="Kinoshita T."/>
            <person name="Kohara Y."/>
            <person name="Koide E."/>
            <person name="Komatsu K."/>
            <person name="Kopischke S."/>
            <person name="Kubo M."/>
            <person name="Kyozuka J."/>
            <person name="Lagercrantz U."/>
            <person name="Lin S.S."/>
            <person name="Lindquist E."/>
            <person name="Lipzen A.M."/>
            <person name="Lu C.W."/>
            <person name="De Luna E."/>
            <person name="Martienssen R.A."/>
            <person name="Minamino N."/>
            <person name="Mizutani M."/>
            <person name="Mizutani M."/>
            <person name="Mochizuki N."/>
            <person name="Monte I."/>
            <person name="Mosher R."/>
            <person name="Nagasaki H."/>
            <person name="Nakagami H."/>
            <person name="Naramoto S."/>
            <person name="Nishitani K."/>
            <person name="Ohtani M."/>
            <person name="Okamoto T."/>
            <person name="Okumura M."/>
            <person name="Phillips J."/>
            <person name="Pollak B."/>
            <person name="Reinders A."/>
            <person name="Rovekamp M."/>
            <person name="Sano R."/>
            <person name="Sawa S."/>
            <person name="Schmid M.W."/>
            <person name="Shirakawa M."/>
            <person name="Solano R."/>
            <person name="Spunde A."/>
            <person name="Suetsugu N."/>
            <person name="Sugano S."/>
            <person name="Sugiyama A."/>
            <person name="Sun R."/>
            <person name="Suzuki Y."/>
            <person name="Takenaka M."/>
            <person name="Takezawa D."/>
            <person name="Tomogane H."/>
            <person name="Tsuzuki M."/>
            <person name="Ueda T."/>
            <person name="Umeda M."/>
            <person name="Ward J.M."/>
            <person name="Watanabe Y."/>
            <person name="Yazaki K."/>
            <person name="Yokoyama R."/>
            <person name="Yoshitake Y."/>
            <person name="Yotsui I."/>
            <person name="Zachgo S."/>
            <person name="Schmutz J."/>
        </authorList>
    </citation>
    <scope>NUCLEOTIDE SEQUENCE [LARGE SCALE GENOMIC DNA]</scope>
    <source>
        <strain evidence="3">Tak-1</strain>
    </source>
</reference>
<keyword evidence="1" id="KW-0732">Signal</keyword>
<sequence length="295" mass="33063">MTALTKIYMFNNEFTGGLPENLGQLANLREFSFRSNQQYRELPNSLNNCTKLFLLDAAYIRLTGTLDPLRNPSLLTYINLGSSYRSKNITWENLRGHTPDLVLNSFMGTLTYDVILQWPLLQYLYLDTNAFTGPILKALDDLADLKDLLLNNNYFQGHIPAELGKLSREFGVLAPACERADGRNPSRAKVISEDDVSHPPQQQTHKSIPASLANCSSLRNIRLSNNELMGTVTQIDFLQLRSLESFSVNGNQLGGGFSVSVYNCTDLKLLDLSSNGFSGKLPDNYEYPQLVLRDL</sequence>
<evidence type="ECO:0008006" key="4">
    <source>
        <dbReference type="Google" id="ProtNLM"/>
    </source>
</evidence>
<name>A0A2R6WUI8_MARPO</name>
<proteinExistence type="predicted"/>
<evidence type="ECO:0000256" key="1">
    <source>
        <dbReference type="ARBA" id="ARBA00022729"/>
    </source>
</evidence>
<dbReference type="PANTHER" id="PTHR48060">
    <property type="entry name" value="DNA DAMAGE-REPAIR/TOLERATION PROTEIN DRT100"/>
    <property type="match status" value="1"/>
</dbReference>
<dbReference type="InterPro" id="IPR001611">
    <property type="entry name" value="Leu-rich_rpt"/>
</dbReference>
<evidence type="ECO:0000313" key="3">
    <source>
        <dbReference type="Proteomes" id="UP000244005"/>
    </source>
</evidence>
<dbReference type="Pfam" id="PF00560">
    <property type="entry name" value="LRR_1"/>
    <property type="match status" value="3"/>
</dbReference>
<dbReference type="PANTHER" id="PTHR48060:SF21">
    <property type="entry name" value="L DOMAIN-LIKE PROTEIN"/>
    <property type="match status" value="1"/>
</dbReference>
<dbReference type="OrthoDB" id="8731593at2759"/>
<dbReference type="SUPFAM" id="SSF52058">
    <property type="entry name" value="L domain-like"/>
    <property type="match status" value="1"/>
</dbReference>
<dbReference type="OMA" id="YRELPNS"/>
<dbReference type="InterPro" id="IPR053211">
    <property type="entry name" value="DNA_repair-toleration"/>
</dbReference>
<organism evidence="2 3">
    <name type="scientific">Marchantia polymorpha</name>
    <name type="common">Common liverwort</name>
    <name type="synonym">Marchantia aquatica</name>
    <dbReference type="NCBI Taxonomy" id="3197"/>
    <lineage>
        <taxon>Eukaryota</taxon>
        <taxon>Viridiplantae</taxon>
        <taxon>Streptophyta</taxon>
        <taxon>Embryophyta</taxon>
        <taxon>Marchantiophyta</taxon>
        <taxon>Marchantiopsida</taxon>
        <taxon>Marchantiidae</taxon>
        <taxon>Marchantiales</taxon>
        <taxon>Marchantiaceae</taxon>
        <taxon>Marchantia</taxon>
    </lineage>
</organism>
<dbReference type="Gene3D" id="3.80.10.10">
    <property type="entry name" value="Ribonuclease Inhibitor"/>
    <property type="match status" value="3"/>
</dbReference>
<dbReference type="EMBL" id="KZ772728">
    <property type="protein sequence ID" value="PTQ37519.1"/>
    <property type="molecule type" value="Genomic_DNA"/>
</dbReference>
<protein>
    <recommendedName>
        <fullName evidence="4">Leucine-rich repeat-containing N-terminal plant-type domain-containing protein</fullName>
    </recommendedName>
</protein>
<gene>
    <name evidence="2" type="ORF">MARPO_0056s0002</name>
</gene>
<dbReference type="Proteomes" id="UP000244005">
    <property type="component" value="Unassembled WGS sequence"/>
</dbReference>
<evidence type="ECO:0000313" key="2">
    <source>
        <dbReference type="EMBL" id="PTQ37519.1"/>
    </source>
</evidence>
<keyword evidence="3" id="KW-1185">Reference proteome</keyword>
<dbReference type="AlphaFoldDB" id="A0A2R6WUI8"/>
<dbReference type="InterPro" id="IPR032675">
    <property type="entry name" value="LRR_dom_sf"/>
</dbReference>